<evidence type="ECO:0000259" key="7">
    <source>
        <dbReference type="Pfam" id="PF00288"/>
    </source>
</evidence>
<dbReference type="NCBIfam" id="TIGR00154">
    <property type="entry name" value="ispE"/>
    <property type="match status" value="1"/>
</dbReference>
<dbReference type="Gene3D" id="3.30.230.10">
    <property type="match status" value="1"/>
</dbReference>
<sequence>MQSIIINAHAKINLTLYVGNVLENGYHNIDTVMHTVELHDIITLSKASRLSLAVTEGTAPSGEDNLMWRAAVLFAKEAQIDPKFHLELKKRIPSQAGLGGGSSDAAAVLKGLNQMFDYPLDMEILHRLAASLGADVPFFLYEGAARCRGIGTDVTLIQGWNGIPAIIVKPDEHISTAIAYAQIDMLKEKRNNFSDEMVLALKSKNLKLLQKYLMNHFEEALFSKHSVLLDTSVYLHQWGYPCGMSGSGSAFFILLNNSAKADEIITTISMDKPTWFVAKTETII</sequence>
<reference evidence="9" key="1">
    <citation type="submission" date="2016-08" db="EMBL/GenBank/DDBJ databases">
        <authorList>
            <person name="Holder M.E."/>
            <person name="Ajami N.J."/>
            <person name="Petrosino J.F."/>
        </authorList>
    </citation>
    <scope>NUCLEOTIDE SEQUENCE [LARGE SCALE GENOMIC DNA]</scope>
    <source>
        <strain evidence="9">F0677</strain>
    </source>
</reference>
<comment type="pathway">
    <text evidence="6">Isoprenoid biosynthesis; isopentenyl diphosphate biosynthesis via DXP pathway; isopentenyl diphosphate from 1-deoxy-D-xylulose 5-phosphate: step 3/6.</text>
</comment>
<keyword evidence="5 6" id="KW-0067">ATP-binding</keyword>
<dbReference type="InterPro" id="IPR006204">
    <property type="entry name" value="GHMP_kinase_N_dom"/>
</dbReference>
<evidence type="ECO:0000256" key="3">
    <source>
        <dbReference type="ARBA" id="ARBA00022741"/>
    </source>
</evidence>
<evidence type="ECO:0000256" key="6">
    <source>
        <dbReference type="HAMAP-Rule" id="MF_00061"/>
    </source>
</evidence>
<dbReference type="STRING" id="39950.BCB69_05495"/>
<dbReference type="PANTHER" id="PTHR43527">
    <property type="entry name" value="4-DIPHOSPHOCYTIDYL-2-C-METHYL-D-ERYTHRITOL KINASE, CHLOROPLASTIC"/>
    <property type="match status" value="1"/>
</dbReference>
<comment type="catalytic activity">
    <reaction evidence="6">
        <text>4-CDP-2-C-methyl-D-erythritol + ATP = 4-CDP-2-C-methyl-D-erythritol 2-phosphate + ADP + H(+)</text>
        <dbReference type="Rhea" id="RHEA:18437"/>
        <dbReference type="ChEBI" id="CHEBI:15378"/>
        <dbReference type="ChEBI" id="CHEBI:30616"/>
        <dbReference type="ChEBI" id="CHEBI:57823"/>
        <dbReference type="ChEBI" id="CHEBI:57919"/>
        <dbReference type="ChEBI" id="CHEBI:456216"/>
        <dbReference type="EC" id="2.7.1.148"/>
    </reaction>
</comment>
<dbReference type="SUPFAM" id="SSF55060">
    <property type="entry name" value="GHMP Kinase, C-terminal domain"/>
    <property type="match status" value="1"/>
</dbReference>
<comment type="similarity">
    <text evidence="6">Belongs to the GHMP kinase family. IspE subfamily.</text>
</comment>
<dbReference type="RefSeq" id="WP_069177246.1">
    <property type="nucleotide sequence ID" value="NZ_CP017037.1"/>
</dbReference>
<dbReference type="GO" id="GO:0016114">
    <property type="term" value="P:terpenoid biosynthetic process"/>
    <property type="evidence" value="ECO:0007669"/>
    <property type="project" value="UniProtKB-UniRule"/>
</dbReference>
<dbReference type="KEGG" id="dpn:BCB69_05495"/>
<keyword evidence="4 6" id="KW-0418">Kinase</keyword>
<dbReference type="GO" id="GO:0005524">
    <property type="term" value="F:ATP binding"/>
    <property type="evidence" value="ECO:0007669"/>
    <property type="project" value="UniProtKB-UniRule"/>
</dbReference>
<evidence type="ECO:0000313" key="8">
    <source>
        <dbReference type="EMBL" id="AOH39446.1"/>
    </source>
</evidence>
<dbReference type="PANTHER" id="PTHR43527:SF2">
    <property type="entry name" value="4-DIPHOSPHOCYTIDYL-2-C-METHYL-D-ERYTHRITOL KINASE, CHLOROPLASTIC"/>
    <property type="match status" value="1"/>
</dbReference>
<dbReference type="EC" id="2.7.1.148" evidence="6"/>
<dbReference type="Proteomes" id="UP000094757">
    <property type="component" value="Chromosome"/>
</dbReference>
<evidence type="ECO:0000256" key="2">
    <source>
        <dbReference type="ARBA" id="ARBA00022679"/>
    </source>
</evidence>
<feature type="active site" evidence="6">
    <location>
        <position position="11"/>
    </location>
</feature>
<dbReference type="HAMAP" id="MF_00061">
    <property type="entry name" value="IspE"/>
    <property type="match status" value="1"/>
</dbReference>
<dbReference type="GO" id="GO:0050515">
    <property type="term" value="F:4-(cytidine 5'-diphospho)-2-C-methyl-D-erythritol kinase activity"/>
    <property type="evidence" value="ECO:0007669"/>
    <property type="project" value="UniProtKB-UniRule"/>
</dbReference>
<dbReference type="SUPFAM" id="SSF54211">
    <property type="entry name" value="Ribosomal protein S5 domain 2-like"/>
    <property type="match status" value="1"/>
</dbReference>
<dbReference type="PIRSF" id="PIRSF010376">
    <property type="entry name" value="IspE"/>
    <property type="match status" value="1"/>
</dbReference>
<dbReference type="Gene3D" id="3.30.70.890">
    <property type="entry name" value="GHMP kinase, C-terminal domain"/>
    <property type="match status" value="1"/>
</dbReference>
<dbReference type="GO" id="GO:0019288">
    <property type="term" value="P:isopentenyl diphosphate biosynthetic process, methylerythritol 4-phosphate pathway"/>
    <property type="evidence" value="ECO:0007669"/>
    <property type="project" value="UniProtKB-UniRule"/>
</dbReference>
<dbReference type="InterPro" id="IPR036554">
    <property type="entry name" value="GHMP_kinase_C_sf"/>
</dbReference>
<dbReference type="InterPro" id="IPR014721">
    <property type="entry name" value="Ribsml_uS5_D2-typ_fold_subgr"/>
</dbReference>
<dbReference type="EMBL" id="CP017037">
    <property type="protein sequence ID" value="AOH39446.1"/>
    <property type="molecule type" value="Genomic_DNA"/>
</dbReference>
<name>A0A1B3WEU4_9FIRM</name>
<evidence type="ECO:0000313" key="9">
    <source>
        <dbReference type="Proteomes" id="UP000094757"/>
    </source>
</evidence>
<keyword evidence="2 6" id="KW-0808">Transferase</keyword>
<evidence type="ECO:0000256" key="4">
    <source>
        <dbReference type="ARBA" id="ARBA00022777"/>
    </source>
</evidence>
<dbReference type="AlphaFoldDB" id="A0A1B3WEU4"/>
<feature type="binding site" evidence="6">
    <location>
        <begin position="93"/>
        <end position="103"/>
    </location>
    <ligand>
        <name>ATP</name>
        <dbReference type="ChEBI" id="CHEBI:30616"/>
    </ligand>
</feature>
<feature type="active site" evidence="6">
    <location>
        <position position="135"/>
    </location>
</feature>
<dbReference type="InterPro" id="IPR020568">
    <property type="entry name" value="Ribosomal_Su5_D2-typ_SF"/>
</dbReference>
<evidence type="ECO:0000256" key="5">
    <source>
        <dbReference type="ARBA" id="ARBA00022840"/>
    </source>
</evidence>
<protein>
    <recommendedName>
        <fullName evidence="1 6">4-diphosphocytidyl-2-C-methyl-D-erythritol kinase</fullName>
        <shortName evidence="6">CMK</shortName>
        <ecNumber evidence="6">2.7.1.148</ecNumber>
    </recommendedName>
    <alternativeName>
        <fullName evidence="6">4-(cytidine-5'-diphospho)-2-C-methyl-D-erythritol kinase</fullName>
    </alternativeName>
</protein>
<feature type="domain" description="GHMP kinase N-terminal" evidence="7">
    <location>
        <begin position="65"/>
        <end position="143"/>
    </location>
</feature>
<evidence type="ECO:0000256" key="1">
    <source>
        <dbReference type="ARBA" id="ARBA00017473"/>
    </source>
</evidence>
<comment type="function">
    <text evidence="6">Catalyzes the phosphorylation of the position 2 hydroxy group of 4-diphosphocytidyl-2C-methyl-D-erythritol.</text>
</comment>
<dbReference type="InterPro" id="IPR004424">
    <property type="entry name" value="IspE"/>
</dbReference>
<dbReference type="Pfam" id="PF00288">
    <property type="entry name" value="GHMP_kinases_N"/>
    <property type="match status" value="1"/>
</dbReference>
<accession>A0A1B3WEU4</accession>
<organism evidence="8 9">
    <name type="scientific">Dialister pneumosintes</name>
    <dbReference type="NCBI Taxonomy" id="39950"/>
    <lineage>
        <taxon>Bacteria</taxon>
        <taxon>Bacillati</taxon>
        <taxon>Bacillota</taxon>
        <taxon>Negativicutes</taxon>
        <taxon>Veillonellales</taxon>
        <taxon>Veillonellaceae</taxon>
        <taxon>Dialister</taxon>
    </lineage>
</organism>
<gene>
    <name evidence="6" type="primary">ispE</name>
    <name evidence="8" type="ORF">BCB69_05495</name>
</gene>
<keyword evidence="6" id="KW-0414">Isoprene biosynthesis</keyword>
<dbReference type="UniPathway" id="UPA00056">
    <property type="reaction ID" value="UER00094"/>
</dbReference>
<proteinExistence type="inferred from homology"/>
<keyword evidence="3 6" id="KW-0547">Nucleotide-binding</keyword>